<protein>
    <submittedName>
        <fullName evidence="1">Kinase-like domain-containing protein</fullName>
    </submittedName>
</protein>
<dbReference type="Proteomes" id="UP000790377">
    <property type="component" value="Unassembled WGS sequence"/>
</dbReference>
<proteinExistence type="predicted"/>
<sequence length="888" mass="98456">MSMSHSFVVAKLVPTESVAWTLCYGIQVAGFLNARPFLALRMPVAHIGLGKYYDPADHILFLVSRKKPAQGGPCFTLGPAFDQPEESKTLHVRPGPSLSPDGHTLYVHTFPKIFERLPHVNTGRSVPAPAEFPHHLEDSSLLMFCRSVLEQHDTCRQEWTQAATDAQARCSGEEDPVQADWDTWSGRSPREGLYERIIAVQTVSSSTISYVSSGIQVILFSKLTAEYSWSGVTAAHRCAAQRTLTPPSAFTGNTPTFSSDLMACASSLNSMKIPFDGEYVPVADEDGEIEWEWDDDPEADFASVPQHKPATPSSHIKAIAFDLLDTIFDRNTAIENALRLLAPLLNFSKQQLLEAFFECEGLRLRDRPHAPHVDIVRGTLEDASSRIGVDCHNSTLEDALHTILRPGLHAYARKAVNSLSKRGYTLLALPFPDISLSSLSPLKIRCGITDSLAWFAQMPRIFPELLERARAIHPDIDSSQILVVTSGPYRIAEPANAAGFPVALVRRPDSLEPQVDLGTYDPTLVATGLRDLCAQLKTQPIQPVPPIKRPLLKMEPFRVCDLYQVTKMLGSGSFGRIFGAFHVLAGEEVALKVEMPTGKPDETCVLPYEAQVYRLLPGHTGIPLLRWYGMDGGAHVLILDKLGVNLQQLRQLCRNTLSLRSICALALQMLDRVEFAHSRGVIIRDIKPENFAMGVGSRASAVHLFDLGLAKLFVDPHTGQHIPPREGRVGLGTPRYASHNVHFGRKQSRRDDLEALGNVLLFLLHGRLPWQGIYAPSIEAKLLRIGEMKAGAPFRELLARSPPEFTKYSEHVRGLRFEEKPDYTLLARIFRERMEREGWVEDDGCFDWAGGAVSLNLKGTLVPDEYKWDVGFTSGDLVTLDASIARFH</sequence>
<name>A0ACB8A3Q1_9AGAM</name>
<accession>A0ACB8A3Q1</accession>
<evidence type="ECO:0000313" key="1">
    <source>
        <dbReference type="EMBL" id="KAH7907915.1"/>
    </source>
</evidence>
<keyword evidence="2" id="KW-1185">Reference proteome</keyword>
<organism evidence="1 2">
    <name type="scientific">Hygrophoropsis aurantiaca</name>
    <dbReference type="NCBI Taxonomy" id="72124"/>
    <lineage>
        <taxon>Eukaryota</taxon>
        <taxon>Fungi</taxon>
        <taxon>Dikarya</taxon>
        <taxon>Basidiomycota</taxon>
        <taxon>Agaricomycotina</taxon>
        <taxon>Agaricomycetes</taxon>
        <taxon>Agaricomycetidae</taxon>
        <taxon>Boletales</taxon>
        <taxon>Coniophorineae</taxon>
        <taxon>Hygrophoropsidaceae</taxon>
        <taxon>Hygrophoropsis</taxon>
    </lineage>
</organism>
<reference evidence="1" key="1">
    <citation type="journal article" date="2021" name="New Phytol.">
        <title>Evolutionary innovations through gain and loss of genes in the ectomycorrhizal Boletales.</title>
        <authorList>
            <person name="Wu G."/>
            <person name="Miyauchi S."/>
            <person name="Morin E."/>
            <person name="Kuo A."/>
            <person name="Drula E."/>
            <person name="Varga T."/>
            <person name="Kohler A."/>
            <person name="Feng B."/>
            <person name="Cao Y."/>
            <person name="Lipzen A."/>
            <person name="Daum C."/>
            <person name="Hundley H."/>
            <person name="Pangilinan J."/>
            <person name="Johnson J."/>
            <person name="Barry K."/>
            <person name="LaButti K."/>
            <person name="Ng V."/>
            <person name="Ahrendt S."/>
            <person name="Min B."/>
            <person name="Choi I.G."/>
            <person name="Park H."/>
            <person name="Plett J.M."/>
            <person name="Magnuson J."/>
            <person name="Spatafora J.W."/>
            <person name="Nagy L.G."/>
            <person name="Henrissat B."/>
            <person name="Grigoriev I.V."/>
            <person name="Yang Z.L."/>
            <person name="Xu J."/>
            <person name="Martin F.M."/>
        </authorList>
    </citation>
    <scope>NUCLEOTIDE SEQUENCE</scope>
    <source>
        <strain evidence="1">ATCC 28755</strain>
    </source>
</reference>
<comment type="caution">
    <text evidence="1">The sequence shown here is derived from an EMBL/GenBank/DDBJ whole genome shotgun (WGS) entry which is preliminary data.</text>
</comment>
<dbReference type="EMBL" id="MU267859">
    <property type="protein sequence ID" value="KAH7907915.1"/>
    <property type="molecule type" value="Genomic_DNA"/>
</dbReference>
<evidence type="ECO:0000313" key="2">
    <source>
        <dbReference type="Proteomes" id="UP000790377"/>
    </source>
</evidence>
<gene>
    <name evidence="1" type="ORF">BJ138DRAFT_1182100</name>
</gene>